<gene>
    <name evidence="2" type="ORF">DFH07DRAFT_766466</name>
</gene>
<dbReference type="EMBL" id="JARJLG010000011">
    <property type="protein sequence ID" value="KAJ7776762.1"/>
    <property type="molecule type" value="Genomic_DNA"/>
</dbReference>
<evidence type="ECO:0000313" key="3">
    <source>
        <dbReference type="Proteomes" id="UP001215280"/>
    </source>
</evidence>
<keyword evidence="3" id="KW-1185">Reference proteome</keyword>
<dbReference type="AlphaFoldDB" id="A0AAD7K236"/>
<dbReference type="Proteomes" id="UP001215280">
    <property type="component" value="Unassembled WGS sequence"/>
</dbReference>
<evidence type="ECO:0000256" key="1">
    <source>
        <dbReference type="SAM" id="MobiDB-lite"/>
    </source>
</evidence>
<organism evidence="2 3">
    <name type="scientific">Mycena maculata</name>
    <dbReference type="NCBI Taxonomy" id="230809"/>
    <lineage>
        <taxon>Eukaryota</taxon>
        <taxon>Fungi</taxon>
        <taxon>Dikarya</taxon>
        <taxon>Basidiomycota</taxon>
        <taxon>Agaricomycotina</taxon>
        <taxon>Agaricomycetes</taxon>
        <taxon>Agaricomycetidae</taxon>
        <taxon>Agaricales</taxon>
        <taxon>Marasmiineae</taxon>
        <taxon>Mycenaceae</taxon>
        <taxon>Mycena</taxon>
    </lineage>
</organism>
<feature type="region of interest" description="Disordered" evidence="1">
    <location>
        <begin position="174"/>
        <end position="200"/>
    </location>
</feature>
<protein>
    <submittedName>
        <fullName evidence="2">Uncharacterized protein</fullName>
    </submittedName>
</protein>
<feature type="region of interest" description="Disordered" evidence="1">
    <location>
        <begin position="1"/>
        <end position="34"/>
    </location>
</feature>
<accession>A0AAD7K236</accession>
<evidence type="ECO:0000313" key="2">
    <source>
        <dbReference type="EMBL" id="KAJ7776762.1"/>
    </source>
</evidence>
<name>A0AAD7K236_9AGAR</name>
<comment type="caution">
    <text evidence="2">The sequence shown here is derived from an EMBL/GenBank/DDBJ whole genome shotgun (WGS) entry which is preliminary data.</text>
</comment>
<proteinExistence type="predicted"/>
<sequence>MSVPSAGKSRKIRLARGPGRGTSGFRSGPTPQGMRCSTNSRGIWIAMSLAIASGSLKWADLPKQDVIAPGTRNELEQDGMVLNILWTVPKKFLESIRQITLRSTLFQTSPLFVELEGSNIKALCQDLARQLSSIANNWSRSCWQTSKFLCSDHISGQHDGAKTANPALVISRPSEDVQRGPNMQLSRGVHKTPSGDPAKQVKNHQSLAQVLKSSNFLSLLLGPVDSQAFLLPSPIGLPIRHASSQAAISKGTARHVVSGKSRHVPIIHNETLRNSWEYSETESNFIRIFDEFQ</sequence>
<reference evidence="2" key="1">
    <citation type="submission" date="2023-03" db="EMBL/GenBank/DDBJ databases">
        <title>Massive genome expansion in bonnet fungi (Mycena s.s.) driven by repeated elements and novel gene families across ecological guilds.</title>
        <authorList>
            <consortium name="Lawrence Berkeley National Laboratory"/>
            <person name="Harder C.B."/>
            <person name="Miyauchi S."/>
            <person name="Viragh M."/>
            <person name="Kuo A."/>
            <person name="Thoen E."/>
            <person name="Andreopoulos B."/>
            <person name="Lu D."/>
            <person name="Skrede I."/>
            <person name="Drula E."/>
            <person name="Henrissat B."/>
            <person name="Morin E."/>
            <person name="Kohler A."/>
            <person name="Barry K."/>
            <person name="LaButti K."/>
            <person name="Morin E."/>
            <person name="Salamov A."/>
            <person name="Lipzen A."/>
            <person name="Mereny Z."/>
            <person name="Hegedus B."/>
            <person name="Baldrian P."/>
            <person name="Stursova M."/>
            <person name="Weitz H."/>
            <person name="Taylor A."/>
            <person name="Grigoriev I.V."/>
            <person name="Nagy L.G."/>
            <person name="Martin F."/>
            <person name="Kauserud H."/>
        </authorList>
    </citation>
    <scope>NUCLEOTIDE SEQUENCE</scope>
    <source>
        <strain evidence="2">CBHHK188m</strain>
    </source>
</reference>